<organism evidence="1">
    <name type="scientific">Anguilla anguilla</name>
    <name type="common">European freshwater eel</name>
    <name type="synonym">Muraena anguilla</name>
    <dbReference type="NCBI Taxonomy" id="7936"/>
    <lineage>
        <taxon>Eukaryota</taxon>
        <taxon>Metazoa</taxon>
        <taxon>Chordata</taxon>
        <taxon>Craniata</taxon>
        <taxon>Vertebrata</taxon>
        <taxon>Euteleostomi</taxon>
        <taxon>Actinopterygii</taxon>
        <taxon>Neopterygii</taxon>
        <taxon>Teleostei</taxon>
        <taxon>Anguilliformes</taxon>
        <taxon>Anguillidae</taxon>
        <taxon>Anguilla</taxon>
    </lineage>
</organism>
<reference evidence="1" key="2">
    <citation type="journal article" date="2015" name="Fish Shellfish Immunol.">
        <title>Early steps in the European eel (Anguilla anguilla)-Vibrio vulnificus interaction in the gills: Role of the RtxA13 toxin.</title>
        <authorList>
            <person name="Callol A."/>
            <person name="Pajuelo D."/>
            <person name="Ebbesson L."/>
            <person name="Teles M."/>
            <person name="MacKenzie S."/>
            <person name="Amaro C."/>
        </authorList>
    </citation>
    <scope>NUCLEOTIDE SEQUENCE</scope>
</reference>
<dbReference type="AlphaFoldDB" id="A0A0E9W674"/>
<proteinExistence type="predicted"/>
<name>A0A0E9W674_ANGAN</name>
<protein>
    <submittedName>
        <fullName evidence="1">Uncharacterized protein</fullName>
    </submittedName>
</protein>
<accession>A0A0E9W674</accession>
<evidence type="ECO:0000313" key="1">
    <source>
        <dbReference type="EMBL" id="JAH85100.1"/>
    </source>
</evidence>
<dbReference type="EMBL" id="GBXM01023477">
    <property type="protein sequence ID" value="JAH85100.1"/>
    <property type="molecule type" value="Transcribed_RNA"/>
</dbReference>
<sequence>MILFAHLKLLICSLPSHSWGNVHTSD</sequence>
<reference evidence="1" key="1">
    <citation type="submission" date="2014-11" db="EMBL/GenBank/DDBJ databases">
        <authorList>
            <person name="Amaro Gonzalez C."/>
        </authorList>
    </citation>
    <scope>NUCLEOTIDE SEQUENCE</scope>
</reference>